<feature type="compositionally biased region" description="Basic and acidic residues" evidence="2">
    <location>
        <begin position="622"/>
        <end position="638"/>
    </location>
</feature>
<evidence type="ECO:0000256" key="2">
    <source>
        <dbReference type="SAM" id="MobiDB-lite"/>
    </source>
</evidence>
<proteinExistence type="inferred from homology"/>
<dbReference type="Pfam" id="PF16561">
    <property type="entry name" value="AMPK1_CBM"/>
    <property type="match status" value="1"/>
</dbReference>
<dbReference type="PANTHER" id="PTHR10343:SF81">
    <property type="entry name" value="CRUCIFORM DNA-RECOGNIZING PROTEIN 1-RELATED"/>
    <property type="match status" value="1"/>
</dbReference>
<dbReference type="GO" id="GO:0019901">
    <property type="term" value="F:protein kinase binding"/>
    <property type="evidence" value="ECO:0007669"/>
    <property type="project" value="TreeGrafter"/>
</dbReference>
<dbReference type="GO" id="GO:0031588">
    <property type="term" value="C:nucleotide-activated protein kinase complex"/>
    <property type="evidence" value="ECO:0007669"/>
    <property type="project" value="TreeGrafter"/>
</dbReference>
<dbReference type="InterPro" id="IPR032640">
    <property type="entry name" value="AMPK1_CBM"/>
</dbReference>
<name>A0AB34KHL7_9PEZI</name>
<dbReference type="GO" id="GO:0005634">
    <property type="term" value="C:nucleus"/>
    <property type="evidence" value="ECO:0007669"/>
    <property type="project" value="TreeGrafter"/>
</dbReference>
<evidence type="ECO:0000256" key="1">
    <source>
        <dbReference type="ARBA" id="ARBA00038216"/>
    </source>
</evidence>
<dbReference type="SUPFAM" id="SSF81296">
    <property type="entry name" value="E set domains"/>
    <property type="match status" value="1"/>
</dbReference>
<protein>
    <recommendedName>
        <fullName evidence="3">AMP-activated protein kinase glycogen-binding domain-containing protein</fullName>
    </recommendedName>
</protein>
<feature type="domain" description="AMP-activated protein kinase glycogen-binding" evidence="3">
    <location>
        <begin position="4"/>
        <end position="82"/>
    </location>
</feature>
<evidence type="ECO:0000313" key="4">
    <source>
        <dbReference type="EMBL" id="KAL1584250.1"/>
    </source>
</evidence>
<dbReference type="InterPro" id="IPR014756">
    <property type="entry name" value="Ig_E-set"/>
</dbReference>
<dbReference type="CDD" id="cd02859">
    <property type="entry name" value="E_set_AMPKbeta_like_N"/>
    <property type="match status" value="1"/>
</dbReference>
<dbReference type="PANTHER" id="PTHR10343">
    <property type="entry name" value="5'-AMP-ACTIVATED PROTEIN KINASE , BETA SUBUNIT"/>
    <property type="match status" value="1"/>
</dbReference>
<feature type="compositionally biased region" description="Polar residues" evidence="2">
    <location>
        <begin position="219"/>
        <end position="228"/>
    </location>
</feature>
<sequence>MGSYTFRWDHPAEEVYVTGTFDNWSKSVKLQKDGDSFTKTVDIPSTTSAGTVHYKFVADGDWKHDPNGKTETDHEGNINNVIYPQDLNPSLSSAAMSSTGPEATTAALAGKQPLEHEKDLPGAFPETPAATEDQKEKAFSVNPIPASAGMGNPIALAAGEKVPESSTIHTNTINSTVHDDPELKAKDTEQTISAAPIPATGGIGNPIKLAPGEEVPHHSNLTANTIDSNVKLDKESYEKSDSGAPQLPPVLTPGGESEANGKKSVFGGIGAATTPAFIPESSLPMGEKAVSDVGPNMSSVAPQSTTNELAGQQPIEPRGVPQVISESQEKADVAPEAATNPEAVQEKTQVEDELKEKVSEEPATSESGAFGKSEKGVTGAVVGGAAAAGTAAVAGAAALRNKTTETTGKDPVEALPASLTGTSDKPTDAAGLPIEPSTVPHTVEESQEKANVAPEASANTEAVVEKADVEDELKQKVPEEPATSESGLLGKSESNKGVVGAVAGGAAAAGTAAAAGAYALRQKTTEQTGTDPVSKLPQSVQDSINSMNSKGTTAPAVTPTPASTLDTSKDATLPQQTAVGEPVTVPAEKNAPSAVSGVPEEVTTSQKEAHVPAEAAANPEAVQEKQAVEKELKSELKPVEASGEPAPTVAAATTATAPAATSSGAPQLSEPASVSPISMENDKPSNGTTVAAVGAGAAGVGAAAVGATALTNKTNDTDVAGSKELNAPADAPAKTEVQDKLAAPEQQTPLDSRDVSPMSRVATKNHPEGASSGPAVTTGVDSENVPAESKPESSTAETTASKPVGSRPEVSNSTPQKRGSFMDKLKGTPESTKTSTTTGGESQKKRRSFFGRIKDKLKST</sequence>
<comment type="caution">
    <text evidence="4">The sequence shown here is derived from an EMBL/GenBank/DDBJ whole genome shotgun (WGS) entry which is preliminary data.</text>
</comment>
<dbReference type="AlphaFoldDB" id="A0AB34KHL7"/>
<feature type="compositionally biased region" description="Low complexity" evidence="2">
    <location>
        <begin position="828"/>
        <end position="841"/>
    </location>
</feature>
<dbReference type="Gene3D" id="2.60.40.10">
    <property type="entry name" value="Immunoglobulins"/>
    <property type="match status" value="1"/>
</dbReference>
<feature type="compositionally biased region" description="Basic and acidic residues" evidence="2">
    <location>
        <begin position="463"/>
        <end position="479"/>
    </location>
</feature>
<feature type="region of interest" description="Disordered" evidence="2">
    <location>
        <begin position="193"/>
        <end position="266"/>
    </location>
</feature>
<keyword evidence="5" id="KW-1185">Reference proteome</keyword>
<evidence type="ECO:0000259" key="3">
    <source>
        <dbReference type="Pfam" id="PF16561"/>
    </source>
</evidence>
<feature type="compositionally biased region" description="Polar residues" evidence="2">
    <location>
        <begin position="296"/>
        <end position="310"/>
    </location>
</feature>
<dbReference type="Proteomes" id="UP000803884">
    <property type="component" value="Unassembled WGS sequence"/>
</dbReference>
<comment type="similarity">
    <text evidence="1">Belongs to the CRP1/MDG1 family.</text>
</comment>
<feature type="compositionally biased region" description="Polar residues" evidence="2">
    <location>
        <begin position="662"/>
        <end position="678"/>
    </location>
</feature>
<evidence type="ECO:0000313" key="5">
    <source>
        <dbReference type="Proteomes" id="UP000803884"/>
    </source>
</evidence>
<feature type="compositionally biased region" description="Polar residues" evidence="2">
    <location>
        <begin position="525"/>
        <end position="551"/>
    </location>
</feature>
<feature type="compositionally biased region" description="Polar residues" evidence="2">
    <location>
        <begin position="792"/>
        <end position="801"/>
    </location>
</feature>
<dbReference type="GeneID" id="96008149"/>
<dbReference type="GO" id="GO:0007165">
    <property type="term" value="P:signal transduction"/>
    <property type="evidence" value="ECO:0007669"/>
    <property type="project" value="TreeGrafter"/>
</dbReference>
<feature type="region of interest" description="Disordered" evidence="2">
    <location>
        <begin position="523"/>
        <end position="690"/>
    </location>
</feature>
<dbReference type="InterPro" id="IPR013783">
    <property type="entry name" value="Ig-like_fold"/>
</dbReference>
<dbReference type="RefSeq" id="XP_069227356.1">
    <property type="nucleotide sequence ID" value="XM_069375311.1"/>
</dbReference>
<feature type="compositionally biased region" description="Low complexity" evidence="2">
    <location>
        <begin position="552"/>
        <end position="564"/>
    </location>
</feature>
<feature type="compositionally biased region" description="Basic and acidic residues" evidence="2">
    <location>
        <begin position="344"/>
        <end position="360"/>
    </location>
</feature>
<feature type="compositionally biased region" description="Low complexity" evidence="2">
    <location>
        <begin position="645"/>
        <end position="661"/>
    </location>
</feature>
<feature type="region of interest" description="Disordered" evidence="2">
    <location>
        <begin position="287"/>
        <end position="375"/>
    </location>
</feature>
<dbReference type="GO" id="GO:0005737">
    <property type="term" value="C:cytoplasm"/>
    <property type="evidence" value="ECO:0007669"/>
    <property type="project" value="TreeGrafter"/>
</dbReference>
<feature type="compositionally biased region" description="Low complexity" evidence="2">
    <location>
        <begin position="612"/>
        <end position="621"/>
    </location>
</feature>
<feature type="region of interest" description="Disordered" evidence="2">
    <location>
        <begin position="401"/>
        <end position="494"/>
    </location>
</feature>
<gene>
    <name evidence="4" type="ORF">WHR41_06706</name>
</gene>
<dbReference type="EMBL" id="JAAQHG020000027">
    <property type="protein sequence ID" value="KAL1584250.1"/>
    <property type="molecule type" value="Genomic_DNA"/>
</dbReference>
<feature type="region of interest" description="Disordered" evidence="2">
    <location>
        <begin position="711"/>
        <end position="860"/>
    </location>
</feature>
<feature type="compositionally biased region" description="Basic and acidic residues" evidence="2">
    <location>
        <begin position="230"/>
        <end position="241"/>
    </location>
</feature>
<dbReference type="InterPro" id="IPR050827">
    <property type="entry name" value="CRP1_MDG1_kinase"/>
</dbReference>
<accession>A0AB34KHL7</accession>
<organism evidence="4 5">
    <name type="scientific">Cladosporium halotolerans</name>
    <dbReference type="NCBI Taxonomy" id="1052096"/>
    <lineage>
        <taxon>Eukaryota</taxon>
        <taxon>Fungi</taxon>
        <taxon>Dikarya</taxon>
        <taxon>Ascomycota</taxon>
        <taxon>Pezizomycotina</taxon>
        <taxon>Dothideomycetes</taxon>
        <taxon>Dothideomycetidae</taxon>
        <taxon>Cladosporiales</taxon>
        <taxon>Cladosporiaceae</taxon>
        <taxon>Cladosporium</taxon>
    </lineage>
</organism>
<reference evidence="4 5" key="1">
    <citation type="journal article" date="2020" name="Microbiol. Resour. Announc.">
        <title>Draft Genome Sequence of a Cladosporium Species Isolated from the Mesophotic Ascidian Didemnum maculosum.</title>
        <authorList>
            <person name="Gioti A."/>
            <person name="Siaperas R."/>
            <person name="Nikolaivits E."/>
            <person name="Le Goff G."/>
            <person name="Ouazzani J."/>
            <person name="Kotoulas G."/>
            <person name="Topakas E."/>
        </authorList>
    </citation>
    <scope>NUCLEOTIDE SEQUENCE [LARGE SCALE GENOMIC DNA]</scope>
    <source>
        <strain evidence="4 5">TM138-S3</strain>
    </source>
</reference>